<reference evidence="2 3" key="1">
    <citation type="submission" date="2015-01" db="EMBL/GenBank/DDBJ databases">
        <title>Evolution of Trichinella species and genotypes.</title>
        <authorList>
            <person name="Korhonen P.K."/>
            <person name="Edoardo P."/>
            <person name="Giuseppe L.R."/>
            <person name="Gasser R.B."/>
        </authorList>
    </citation>
    <scope>NUCLEOTIDE SEQUENCE [LARGE SCALE GENOMIC DNA]</scope>
    <source>
        <strain evidence="2">ISS3</strain>
    </source>
</reference>
<evidence type="ECO:0000313" key="3">
    <source>
        <dbReference type="Proteomes" id="UP000054776"/>
    </source>
</evidence>
<sequence>MSPSNVGNFGIGLVELVLGSLFLVAGGWVISADDGVSAVASIASRMASISVRPAQSPCNRSIQYFNADPSASYALVRLLGVVTFPVESFVEDVRSLVVSRVGSIGRWFESGSEDQKMLKNL</sequence>
<keyword evidence="1" id="KW-0812">Transmembrane</keyword>
<name>A0A0V1BUW4_TRISP</name>
<evidence type="ECO:0000313" key="2">
    <source>
        <dbReference type="EMBL" id="KRY40492.1"/>
    </source>
</evidence>
<feature type="transmembrane region" description="Helical" evidence="1">
    <location>
        <begin position="6"/>
        <end position="30"/>
    </location>
</feature>
<keyword evidence="3" id="KW-1185">Reference proteome</keyword>
<dbReference type="Proteomes" id="UP000054776">
    <property type="component" value="Unassembled WGS sequence"/>
</dbReference>
<proteinExistence type="predicted"/>
<evidence type="ECO:0000256" key="1">
    <source>
        <dbReference type="SAM" id="Phobius"/>
    </source>
</evidence>
<comment type="caution">
    <text evidence="2">The sequence shown here is derived from an EMBL/GenBank/DDBJ whole genome shotgun (WGS) entry which is preliminary data.</text>
</comment>
<keyword evidence="1" id="KW-0472">Membrane</keyword>
<gene>
    <name evidence="2" type="ORF">T01_16285</name>
</gene>
<protein>
    <submittedName>
        <fullName evidence="2">Uncharacterized protein</fullName>
    </submittedName>
</protein>
<organism evidence="2 3">
    <name type="scientific">Trichinella spiralis</name>
    <name type="common">Trichina worm</name>
    <dbReference type="NCBI Taxonomy" id="6334"/>
    <lineage>
        <taxon>Eukaryota</taxon>
        <taxon>Metazoa</taxon>
        <taxon>Ecdysozoa</taxon>
        <taxon>Nematoda</taxon>
        <taxon>Enoplea</taxon>
        <taxon>Dorylaimia</taxon>
        <taxon>Trichinellida</taxon>
        <taxon>Trichinellidae</taxon>
        <taxon>Trichinella</taxon>
    </lineage>
</organism>
<dbReference type="EMBL" id="JYDH01000012">
    <property type="protein sequence ID" value="KRY40492.1"/>
    <property type="molecule type" value="Genomic_DNA"/>
</dbReference>
<keyword evidence="1" id="KW-1133">Transmembrane helix</keyword>
<dbReference type="AlphaFoldDB" id="A0A0V1BUW4"/>
<dbReference type="OrthoDB" id="10399516at2759"/>
<dbReference type="InParanoid" id="A0A0V1BUW4"/>
<accession>A0A0V1BUW4</accession>